<dbReference type="RefSeq" id="WP_307638675.1">
    <property type="nucleotide sequence ID" value="NZ_JAUSRR010000019.1"/>
</dbReference>
<gene>
    <name evidence="1" type="ORF">J2W25_006744</name>
</gene>
<reference evidence="1" key="1">
    <citation type="submission" date="2023-07" db="EMBL/GenBank/DDBJ databases">
        <title>Sorghum-associated microbial communities from plants grown in Nebraska, USA.</title>
        <authorList>
            <person name="Schachtman D."/>
        </authorList>
    </citation>
    <scope>NUCLEOTIDE SEQUENCE</scope>
    <source>
        <strain evidence="1">DS2795</strain>
    </source>
</reference>
<evidence type="ECO:0000313" key="1">
    <source>
        <dbReference type="EMBL" id="MDP9927690.1"/>
    </source>
</evidence>
<sequence>MNEVSEEFSLGYCSSCPNELGEVMFTLSLCDLEPEELSSQFKWTATGGVAFGQYCLDCGIEAAEEELGRLGIGPKSEKLTDENTLCACCGKGPVNAQESVSACTIDIDRCYNDGDITTLANVITVLVCEQCEKLLYAASQAKKGKGAEKA</sequence>
<proteinExistence type="predicted"/>
<comment type="caution">
    <text evidence="1">The sequence shown here is derived from an EMBL/GenBank/DDBJ whole genome shotgun (WGS) entry which is preliminary data.</text>
</comment>
<protein>
    <submittedName>
        <fullName evidence="1">Uncharacterized protein</fullName>
    </submittedName>
</protein>
<organism evidence="1 2">
    <name type="scientific">Variovorax boronicumulans</name>
    <dbReference type="NCBI Taxonomy" id="436515"/>
    <lineage>
        <taxon>Bacteria</taxon>
        <taxon>Pseudomonadati</taxon>
        <taxon>Pseudomonadota</taxon>
        <taxon>Betaproteobacteria</taxon>
        <taxon>Burkholderiales</taxon>
        <taxon>Comamonadaceae</taxon>
        <taxon>Variovorax</taxon>
    </lineage>
</organism>
<dbReference type="Proteomes" id="UP001244295">
    <property type="component" value="Unassembled WGS sequence"/>
</dbReference>
<dbReference type="AlphaFoldDB" id="A0AAW8E728"/>
<evidence type="ECO:0000313" key="2">
    <source>
        <dbReference type="Proteomes" id="UP001244295"/>
    </source>
</evidence>
<accession>A0AAW8E728</accession>
<dbReference type="EMBL" id="JAUSRR010000019">
    <property type="protein sequence ID" value="MDP9927690.1"/>
    <property type="molecule type" value="Genomic_DNA"/>
</dbReference>
<name>A0AAW8E728_9BURK</name>